<dbReference type="InterPro" id="IPR051010">
    <property type="entry name" value="BCAA_transport"/>
</dbReference>
<keyword evidence="3 5" id="KW-0732">Signal</keyword>
<dbReference type="Pfam" id="PF13458">
    <property type="entry name" value="Peripla_BP_6"/>
    <property type="match status" value="1"/>
</dbReference>
<feature type="chain" id="PRO_5045718524" evidence="5">
    <location>
        <begin position="25"/>
        <end position="392"/>
    </location>
</feature>
<keyword evidence="8" id="KW-1185">Reference proteome</keyword>
<dbReference type="EMBL" id="JAGGKT010000007">
    <property type="protein sequence ID" value="MBP1932557.1"/>
    <property type="molecule type" value="Genomic_DNA"/>
</dbReference>
<comment type="similarity">
    <text evidence="1">Belongs to the leucine-binding protein family.</text>
</comment>
<evidence type="ECO:0000313" key="7">
    <source>
        <dbReference type="EMBL" id="MBP1932557.1"/>
    </source>
</evidence>
<comment type="caution">
    <text evidence="7">The sequence shown here is derived from an EMBL/GenBank/DDBJ whole genome shotgun (WGS) entry which is preliminary data.</text>
</comment>
<dbReference type="SUPFAM" id="SSF53822">
    <property type="entry name" value="Periplasmic binding protein-like I"/>
    <property type="match status" value="1"/>
</dbReference>
<evidence type="ECO:0000256" key="1">
    <source>
        <dbReference type="ARBA" id="ARBA00010062"/>
    </source>
</evidence>
<dbReference type="PANTHER" id="PTHR30483">
    <property type="entry name" value="LEUCINE-SPECIFIC-BINDING PROTEIN"/>
    <property type="match status" value="1"/>
</dbReference>
<accession>A0ABS4GRA9</accession>
<dbReference type="InterPro" id="IPR028082">
    <property type="entry name" value="Peripla_BP_I"/>
</dbReference>
<gene>
    <name evidence="7" type="ORF">J2Z37_002565</name>
</gene>
<dbReference type="PANTHER" id="PTHR30483:SF6">
    <property type="entry name" value="PERIPLASMIC BINDING PROTEIN OF ABC TRANSPORTER FOR NATURAL AMINO ACIDS"/>
    <property type="match status" value="1"/>
</dbReference>
<protein>
    <submittedName>
        <fullName evidence="7">Branched-chain amino acid transport system substrate-binding protein</fullName>
    </submittedName>
</protein>
<evidence type="ECO:0000256" key="3">
    <source>
        <dbReference type="ARBA" id="ARBA00022729"/>
    </source>
</evidence>
<dbReference type="Gene3D" id="3.40.50.2300">
    <property type="match status" value="2"/>
</dbReference>
<evidence type="ECO:0000256" key="4">
    <source>
        <dbReference type="ARBA" id="ARBA00022970"/>
    </source>
</evidence>
<dbReference type="RefSeq" id="WP_209810605.1">
    <property type="nucleotide sequence ID" value="NZ_JAGGKT010000007.1"/>
</dbReference>
<keyword evidence="2" id="KW-0813">Transport</keyword>
<organism evidence="7 8">
    <name type="scientific">Ammoniphilus resinae</name>
    <dbReference type="NCBI Taxonomy" id="861532"/>
    <lineage>
        <taxon>Bacteria</taxon>
        <taxon>Bacillati</taxon>
        <taxon>Bacillota</taxon>
        <taxon>Bacilli</taxon>
        <taxon>Bacillales</taxon>
        <taxon>Paenibacillaceae</taxon>
        <taxon>Aneurinibacillus group</taxon>
        <taxon>Ammoniphilus</taxon>
    </lineage>
</organism>
<reference evidence="7 8" key="1">
    <citation type="submission" date="2021-03" db="EMBL/GenBank/DDBJ databases">
        <title>Genomic Encyclopedia of Type Strains, Phase IV (KMG-IV): sequencing the most valuable type-strain genomes for metagenomic binning, comparative biology and taxonomic classification.</title>
        <authorList>
            <person name="Goeker M."/>
        </authorList>
    </citation>
    <scope>NUCLEOTIDE SEQUENCE [LARGE SCALE GENOMIC DNA]</scope>
    <source>
        <strain evidence="7 8">DSM 24738</strain>
    </source>
</reference>
<evidence type="ECO:0000259" key="6">
    <source>
        <dbReference type="Pfam" id="PF13458"/>
    </source>
</evidence>
<sequence length="392" mass="41033">MRKFSKGLISLVAVSSLLGITACGGGGTSSEPAGGEKPAAETAASGDTVNVNVGVVSILTGSGAGYGEAITNGLKLANKEITEQGKVKLNLLIEDSAGKQEQALSSAQKLMNSDNVSAIIGPTLSTEMNVVGPEADMNGVPIIGTSTTAQGIPQIGDYVFRNSIPESMAIPASIDAAVKAYDVKKVAIIYGNDDVFTKSGFDTMKAVAEEKGLEITTIEEFQKGQADYNAQLTKIKGTNPDLILASALYNEGAVIMSQARKMGITAPFVGGNGFNSPEVIKIAGEAAEGLIVATPWFGDKQDEKVQAFVEKYTAEYGKAPDQFAAQAYDALYVLADAVERAGSDDRDAIRDALAETKGFKGILGEMSFDEEGDIVMDPTVLTIKDGKFQLFQ</sequence>
<evidence type="ECO:0000256" key="2">
    <source>
        <dbReference type="ARBA" id="ARBA00022448"/>
    </source>
</evidence>
<dbReference type="CDD" id="cd06348">
    <property type="entry name" value="PBP1_ABC_HAAT-like"/>
    <property type="match status" value="1"/>
</dbReference>
<dbReference type="PROSITE" id="PS51257">
    <property type="entry name" value="PROKAR_LIPOPROTEIN"/>
    <property type="match status" value="1"/>
</dbReference>
<keyword evidence="4" id="KW-0029">Amino-acid transport</keyword>
<feature type="signal peptide" evidence="5">
    <location>
        <begin position="1"/>
        <end position="24"/>
    </location>
</feature>
<dbReference type="Proteomes" id="UP001519343">
    <property type="component" value="Unassembled WGS sequence"/>
</dbReference>
<dbReference type="PRINTS" id="PR00337">
    <property type="entry name" value="LEUILEVALBP"/>
</dbReference>
<evidence type="ECO:0000256" key="5">
    <source>
        <dbReference type="SAM" id="SignalP"/>
    </source>
</evidence>
<dbReference type="InterPro" id="IPR000709">
    <property type="entry name" value="Leu_Ile_Val-bd"/>
</dbReference>
<proteinExistence type="inferred from homology"/>
<evidence type="ECO:0000313" key="8">
    <source>
        <dbReference type="Proteomes" id="UP001519343"/>
    </source>
</evidence>
<dbReference type="InterPro" id="IPR028081">
    <property type="entry name" value="Leu-bd"/>
</dbReference>
<name>A0ABS4GRA9_9BACL</name>
<feature type="domain" description="Leucine-binding protein" evidence="6">
    <location>
        <begin position="51"/>
        <end position="384"/>
    </location>
</feature>